<protein>
    <submittedName>
        <fullName evidence="1">AAA family ATPase</fullName>
    </submittedName>
</protein>
<comment type="caution">
    <text evidence="1">The sequence shown here is derived from an EMBL/GenBank/DDBJ whole genome shotgun (WGS) entry which is preliminary data.</text>
</comment>
<dbReference type="AlphaFoldDB" id="A0A7Y4KGR3"/>
<evidence type="ECO:0000313" key="2">
    <source>
        <dbReference type="Proteomes" id="UP000563426"/>
    </source>
</evidence>
<evidence type="ECO:0000313" key="1">
    <source>
        <dbReference type="EMBL" id="NOK33528.1"/>
    </source>
</evidence>
<sequence length="449" mass="48717">MSWPRAYADGGPWGGPDAMKLTRLHVHHYRGLAPDTVLTFGPTLNVVVGATGSGRTTLLELVSAVLCSDFSGLLREPFALDYALRFDALTVDVAVRNEPPAALPATVGEGGPTGPGAALALPPGALAHGLMPSIVATVRWDAAEDARLVMRASATGFACEVAGAAGFSKRMHWSVLDRSVWTLLFMAAQYLERGVKDRLKDLLRETFLLAPPRFDESLGMFERIGAIRYAMEQRGEELFPLGLMALPTWMPGWLREQVEHEPVPPALLLRHDAVPRSFLARFVTLAGFASGTLSVDVTETTPLSQGGRLGFSGFRFAFVRADGTPVTQEQLGHGQKRLLSFLYYLDVHEAFVIADELADGLHPDLVRACVHDVGGRQAFVTSQSPLLFEHLTFANAEQLRTSLIRCETGAGQGGWRWTQPTPEEAARWFDAYRAGSVPLGAVLRAQGFG</sequence>
<proteinExistence type="predicted"/>
<accession>A0A7Y4KGR3</accession>
<dbReference type="InterPro" id="IPR027417">
    <property type="entry name" value="P-loop_NTPase"/>
</dbReference>
<dbReference type="Gene3D" id="3.40.50.300">
    <property type="entry name" value="P-loop containing nucleotide triphosphate hydrolases"/>
    <property type="match status" value="1"/>
</dbReference>
<dbReference type="Proteomes" id="UP000563426">
    <property type="component" value="Unassembled WGS sequence"/>
</dbReference>
<organism evidence="1 2">
    <name type="scientific">Corallococcus exercitus</name>
    <dbReference type="NCBI Taxonomy" id="2316736"/>
    <lineage>
        <taxon>Bacteria</taxon>
        <taxon>Pseudomonadati</taxon>
        <taxon>Myxococcota</taxon>
        <taxon>Myxococcia</taxon>
        <taxon>Myxococcales</taxon>
        <taxon>Cystobacterineae</taxon>
        <taxon>Myxococcaceae</taxon>
        <taxon>Corallococcus</taxon>
    </lineage>
</organism>
<dbReference type="SUPFAM" id="SSF52540">
    <property type="entry name" value="P-loop containing nucleoside triphosphate hydrolases"/>
    <property type="match status" value="1"/>
</dbReference>
<gene>
    <name evidence="1" type="ORF">HMI49_09990</name>
</gene>
<dbReference type="EMBL" id="JABFJV010000040">
    <property type="protein sequence ID" value="NOK33528.1"/>
    <property type="molecule type" value="Genomic_DNA"/>
</dbReference>
<name>A0A7Y4KGR3_9BACT</name>
<reference evidence="1 2" key="1">
    <citation type="submission" date="2020-05" db="EMBL/GenBank/DDBJ databases">
        <authorList>
            <person name="Whitworth D."/>
        </authorList>
    </citation>
    <scope>NUCLEOTIDE SEQUENCE [LARGE SCALE GENOMIC DNA]</scope>
    <source>
        <strain evidence="1 2">AB043B</strain>
    </source>
</reference>
<keyword evidence="2" id="KW-1185">Reference proteome</keyword>